<evidence type="ECO:0000313" key="1">
    <source>
        <dbReference type="EMBL" id="SBS95849.1"/>
    </source>
</evidence>
<dbReference type="EMBL" id="LT594630">
    <property type="protein sequence ID" value="SCN12592.1"/>
    <property type="molecule type" value="Genomic_DNA"/>
</dbReference>
<proteinExistence type="predicted"/>
<reference evidence="2 4" key="3">
    <citation type="submission" date="2016-06" db="EMBL/GenBank/DDBJ databases">
        <authorList>
            <consortium name="Pathogen Informatics"/>
        </authorList>
    </citation>
    <scope>NUCLEOTIDE SEQUENCE [LARGE SCALE GENOMIC DNA]</scope>
</reference>
<reference evidence="3" key="1">
    <citation type="submission" date="2016-05" db="EMBL/GenBank/DDBJ databases">
        <authorList>
            <person name="Naeem Raeece"/>
        </authorList>
    </citation>
    <scope>NUCLEOTIDE SEQUENCE [LARGE SCALE GENOMIC DNA]</scope>
</reference>
<organism evidence="1 3">
    <name type="scientific">Plasmodium malariae</name>
    <dbReference type="NCBI Taxonomy" id="5858"/>
    <lineage>
        <taxon>Eukaryota</taxon>
        <taxon>Sar</taxon>
        <taxon>Alveolata</taxon>
        <taxon>Apicomplexa</taxon>
        <taxon>Aconoidasida</taxon>
        <taxon>Haemosporida</taxon>
        <taxon>Plasmodiidae</taxon>
        <taxon>Plasmodium</taxon>
        <taxon>Plasmodium (Plasmodium)</taxon>
    </lineage>
</organism>
<dbReference type="KEGG" id="pmal:PMUG01_09016000"/>
<dbReference type="OrthoDB" id="369768at2759"/>
<evidence type="ECO:0000313" key="3">
    <source>
        <dbReference type="Proteomes" id="UP000078597"/>
    </source>
</evidence>
<evidence type="ECO:0000313" key="2">
    <source>
        <dbReference type="EMBL" id="SCN12592.1"/>
    </source>
</evidence>
<dbReference type="EMBL" id="FLQW01003516">
    <property type="protein sequence ID" value="SBS95849.1"/>
    <property type="molecule type" value="Genomic_DNA"/>
</dbReference>
<dbReference type="GeneID" id="39868688"/>
<dbReference type="Proteomes" id="UP000219813">
    <property type="component" value="Chromosome 9"/>
</dbReference>
<dbReference type="AlphaFoldDB" id="A0A1A8WVF1"/>
<dbReference type="Proteomes" id="UP000078597">
    <property type="component" value="Unassembled WGS sequence"/>
</dbReference>
<name>A0A1A8WVF1_PLAMA</name>
<reference evidence="1" key="2">
    <citation type="submission" date="2016-05" db="EMBL/GenBank/DDBJ databases">
        <authorList>
            <person name="Lavstsen T."/>
            <person name="Jespersen J.S."/>
        </authorList>
    </citation>
    <scope>NUCLEOTIDE SEQUENCE [LARGE SCALE GENOMIC DNA]</scope>
</reference>
<dbReference type="VEuPathDB" id="PlasmoDB:PmUG01_09016000"/>
<accession>A0A1A8WVF1</accession>
<evidence type="ECO:0000313" key="4">
    <source>
        <dbReference type="Proteomes" id="UP000219813"/>
    </source>
</evidence>
<keyword evidence="4" id="KW-1185">Reference proteome</keyword>
<dbReference type="RefSeq" id="XP_028861489.1">
    <property type="nucleotide sequence ID" value="XM_029004840.1"/>
</dbReference>
<gene>
    <name evidence="2" type="primary">PmUG01_09016000</name>
    <name evidence="1" type="ORF">PMALA_049690</name>
    <name evidence="2" type="ORF">PMUG01_09016000</name>
</gene>
<sequence>MKRTIKNLCKYFCRKCNNFIFYNEACELIYAKVYPQYSRIYYDKNAFDKHSGNSNVSGIGSTSDQGLIKSYDNLYRQIYRSGLCGVNKQRNDLLNKDNIQNILLYLNKGGIKCTKCRTVNMWYMKNV</sequence>
<dbReference type="OMA" id="RGNIKCT"/>
<protein>
    <submittedName>
        <fullName evidence="1">Uncharacterized protein</fullName>
    </submittedName>
</protein>